<dbReference type="SUPFAM" id="SSF55486">
    <property type="entry name" value="Metalloproteases ('zincins'), catalytic domain"/>
    <property type="match status" value="1"/>
</dbReference>
<feature type="region of interest" description="Disordered" evidence="2">
    <location>
        <begin position="195"/>
        <end position="217"/>
    </location>
</feature>
<dbReference type="InterPro" id="IPR024079">
    <property type="entry name" value="MetalloPept_cat_dom_sf"/>
</dbReference>
<feature type="domain" description="Peptidase M12B" evidence="3">
    <location>
        <begin position="77"/>
        <end position="143"/>
    </location>
</feature>
<dbReference type="Proteomes" id="UP001266305">
    <property type="component" value="Unassembled WGS sequence"/>
</dbReference>
<evidence type="ECO:0000256" key="2">
    <source>
        <dbReference type="SAM" id="MobiDB-lite"/>
    </source>
</evidence>
<evidence type="ECO:0000313" key="5">
    <source>
        <dbReference type="Proteomes" id="UP001266305"/>
    </source>
</evidence>
<dbReference type="PANTHER" id="PTHR11905:SF114">
    <property type="entry name" value="DISINTEGRIN AND METALLOPROTEINASE DOMAIN-CONTAINING PROTEIN 11"/>
    <property type="match status" value="1"/>
</dbReference>
<reference evidence="4 5" key="1">
    <citation type="submission" date="2023-05" db="EMBL/GenBank/DDBJ databases">
        <title>B98-5 Cell Line De Novo Hybrid Assembly: An Optical Mapping Approach.</title>
        <authorList>
            <person name="Kananen K."/>
            <person name="Auerbach J.A."/>
            <person name="Kautto E."/>
            <person name="Blachly J.S."/>
        </authorList>
    </citation>
    <scope>NUCLEOTIDE SEQUENCE [LARGE SCALE GENOMIC DNA]</scope>
    <source>
        <strain evidence="4">B95-8</strain>
        <tissue evidence="4">Cell line</tissue>
    </source>
</reference>
<dbReference type="PROSITE" id="PS50215">
    <property type="entry name" value="ADAM_MEPRO"/>
    <property type="match status" value="1"/>
</dbReference>
<dbReference type="Gene3D" id="3.40.390.10">
    <property type="entry name" value="Collagenase (Catalytic Domain)"/>
    <property type="match status" value="1"/>
</dbReference>
<proteinExistence type="predicted"/>
<protein>
    <recommendedName>
        <fullName evidence="3">Peptidase M12B domain-containing protein</fullName>
    </recommendedName>
</protein>
<comment type="caution">
    <text evidence="1">Lacks conserved residue(s) required for the propagation of feature annotation.</text>
</comment>
<evidence type="ECO:0000313" key="4">
    <source>
        <dbReference type="EMBL" id="KAK2110999.1"/>
    </source>
</evidence>
<name>A0ABQ9VNN1_SAGOE</name>
<gene>
    <name evidence="4" type="ORF">P7K49_010745</name>
</gene>
<evidence type="ECO:0000256" key="1">
    <source>
        <dbReference type="PROSITE-ProRule" id="PRU00276"/>
    </source>
</evidence>
<dbReference type="InterPro" id="IPR001590">
    <property type="entry name" value="Peptidase_M12B"/>
</dbReference>
<dbReference type="EMBL" id="JASSZA010000005">
    <property type="protein sequence ID" value="KAK2110999.1"/>
    <property type="molecule type" value="Genomic_DNA"/>
</dbReference>
<comment type="caution">
    <text evidence="4">The sequence shown here is derived from an EMBL/GenBank/DDBJ whole genome shotgun (WGS) entry which is preliminary data.</text>
</comment>
<dbReference type="InterPro" id="IPR036436">
    <property type="entry name" value="Disintegrin_dom_sf"/>
</dbReference>
<dbReference type="PANTHER" id="PTHR11905">
    <property type="entry name" value="ADAM A DISINTEGRIN AND METALLOPROTEASE DOMAIN"/>
    <property type="match status" value="1"/>
</dbReference>
<organism evidence="4 5">
    <name type="scientific">Saguinus oedipus</name>
    <name type="common">Cotton-top tamarin</name>
    <name type="synonym">Oedipomidas oedipus</name>
    <dbReference type="NCBI Taxonomy" id="9490"/>
    <lineage>
        <taxon>Eukaryota</taxon>
        <taxon>Metazoa</taxon>
        <taxon>Chordata</taxon>
        <taxon>Craniata</taxon>
        <taxon>Vertebrata</taxon>
        <taxon>Euteleostomi</taxon>
        <taxon>Mammalia</taxon>
        <taxon>Eutheria</taxon>
        <taxon>Euarchontoglires</taxon>
        <taxon>Primates</taxon>
        <taxon>Haplorrhini</taxon>
        <taxon>Platyrrhini</taxon>
        <taxon>Cebidae</taxon>
        <taxon>Callitrichinae</taxon>
        <taxon>Saguinus</taxon>
    </lineage>
</organism>
<sequence>MRVILERALLGSLDQGAQEAQLTEPLRIQETQFSANTVRGDPDSPAGTPKPARLQCAPRPLGAAPASRGGAFPPELLGVPRFRGGNGNNCDKREDSGAIAGQILRLLAMVTEFYLPRKFSRCSIDEYNQFLQEGGGSCLFNKPLKLLDPPECGNGFVEAGEECDCGSVQGAGMRGWAHGSGSPASLPFSRIPQECSRAGGPAGRGARTQEERLEAFR</sequence>
<dbReference type="Pfam" id="PF01421">
    <property type="entry name" value="Reprolysin"/>
    <property type="match status" value="1"/>
</dbReference>
<evidence type="ECO:0000259" key="3">
    <source>
        <dbReference type="PROSITE" id="PS50215"/>
    </source>
</evidence>
<keyword evidence="5" id="KW-1185">Reference proteome</keyword>
<dbReference type="Gene3D" id="4.10.70.10">
    <property type="entry name" value="Disintegrin domain"/>
    <property type="match status" value="1"/>
</dbReference>
<feature type="region of interest" description="Disordered" evidence="2">
    <location>
        <begin position="32"/>
        <end position="52"/>
    </location>
</feature>
<feature type="compositionally biased region" description="Basic and acidic residues" evidence="2">
    <location>
        <begin position="207"/>
        <end position="217"/>
    </location>
</feature>
<accession>A0ABQ9VNN1</accession>